<dbReference type="Proteomes" id="UP000886595">
    <property type="component" value="Unassembled WGS sequence"/>
</dbReference>
<dbReference type="EMBL" id="JAAMPC010000001">
    <property type="protein sequence ID" value="KAG2329918.1"/>
    <property type="molecule type" value="Genomic_DNA"/>
</dbReference>
<organism evidence="2 3">
    <name type="scientific">Brassica carinata</name>
    <name type="common">Ethiopian mustard</name>
    <name type="synonym">Abyssinian cabbage</name>
    <dbReference type="NCBI Taxonomy" id="52824"/>
    <lineage>
        <taxon>Eukaryota</taxon>
        <taxon>Viridiplantae</taxon>
        <taxon>Streptophyta</taxon>
        <taxon>Embryophyta</taxon>
        <taxon>Tracheophyta</taxon>
        <taxon>Spermatophyta</taxon>
        <taxon>Magnoliopsida</taxon>
        <taxon>eudicotyledons</taxon>
        <taxon>Gunneridae</taxon>
        <taxon>Pentapetalae</taxon>
        <taxon>rosids</taxon>
        <taxon>malvids</taxon>
        <taxon>Brassicales</taxon>
        <taxon>Brassicaceae</taxon>
        <taxon>Brassiceae</taxon>
        <taxon>Brassica</taxon>
    </lineage>
</organism>
<keyword evidence="3" id="KW-1185">Reference proteome</keyword>
<proteinExistence type="predicted"/>
<dbReference type="InterPro" id="IPR054483">
    <property type="entry name" value="DC1-like_CT"/>
</dbReference>
<evidence type="ECO:0000259" key="1">
    <source>
        <dbReference type="Pfam" id="PF22926"/>
    </source>
</evidence>
<feature type="domain" description="DC1-like C-terminal" evidence="1">
    <location>
        <begin position="22"/>
        <end position="60"/>
    </location>
</feature>
<evidence type="ECO:0000313" key="2">
    <source>
        <dbReference type="EMBL" id="KAG2329918.1"/>
    </source>
</evidence>
<comment type="caution">
    <text evidence="2">The sequence shown here is derived from an EMBL/GenBank/DDBJ whole genome shotgun (WGS) entry which is preliminary data.</text>
</comment>
<gene>
    <name evidence="2" type="ORF">Bca52824_001098</name>
</gene>
<sequence length="69" mass="8047">MGRTCAFYVNPAQNILFDGEKFNIVLTNGLTRPICKECQRRSQDKLMIQYLDDGEEFIACYRHLEVDNT</sequence>
<dbReference type="Pfam" id="PF22926">
    <property type="entry name" value="C1-like_CT"/>
    <property type="match status" value="1"/>
</dbReference>
<reference evidence="2 3" key="1">
    <citation type="submission" date="2020-02" db="EMBL/GenBank/DDBJ databases">
        <authorList>
            <person name="Ma Q."/>
            <person name="Huang Y."/>
            <person name="Song X."/>
            <person name="Pei D."/>
        </authorList>
    </citation>
    <scope>NUCLEOTIDE SEQUENCE [LARGE SCALE GENOMIC DNA]</scope>
    <source>
        <strain evidence="2">Sxm20200214</strain>
        <tissue evidence="2">Leaf</tissue>
    </source>
</reference>
<protein>
    <recommendedName>
        <fullName evidence="1">DC1-like C-terminal domain-containing protein</fullName>
    </recommendedName>
</protein>
<accession>A0A8X8BD10</accession>
<evidence type="ECO:0000313" key="3">
    <source>
        <dbReference type="Proteomes" id="UP000886595"/>
    </source>
</evidence>
<dbReference type="AlphaFoldDB" id="A0A8X8BD10"/>
<name>A0A8X8BD10_BRACI</name>